<feature type="domain" description="ABC1 atypical kinase-like" evidence="1">
    <location>
        <begin position="5"/>
        <end position="42"/>
    </location>
</feature>
<dbReference type="InterPro" id="IPR051130">
    <property type="entry name" value="Mito_struct-func_regulator"/>
</dbReference>
<evidence type="ECO:0000313" key="3">
    <source>
        <dbReference type="Proteomes" id="UP000324897"/>
    </source>
</evidence>
<sequence>MFTFQVAKALIEMFGEMIFVHGFVHGDPHPGNILVSSTRPREIFTSKSVLGTQMSGEEKRRLKEDLNSLGMDDISSFTESLPPDFLVILRTDGLLRSILGNLGVPRHVRLLTYAKCVVHGLEKQSKMESGKSTLIIIILSYSLTLCDIVSH</sequence>
<comment type="caution">
    <text evidence="2">The sequence shown here is derived from an EMBL/GenBank/DDBJ whole genome shotgun (WGS) entry which is preliminary data.</text>
</comment>
<dbReference type="InterPro" id="IPR004147">
    <property type="entry name" value="ABC1_dom"/>
</dbReference>
<reference evidence="2 3" key="1">
    <citation type="journal article" date="2019" name="Sci. Rep.">
        <title>A high-quality genome of Eragrostis curvula grass provides insights into Poaceae evolution and supports new strategies to enhance forage quality.</title>
        <authorList>
            <person name="Carballo J."/>
            <person name="Santos B.A.C.M."/>
            <person name="Zappacosta D."/>
            <person name="Garbus I."/>
            <person name="Selva J.P."/>
            <person name="Gallo C.A."/>
            <person name="Diaz A."/>
            <person name="Albertini E."/>
            <person name="Caccamo M."/>
            <person name="Echenique V."/>
        </authorList>
    </citation>
    <scope>NUCLEOTIDE SEQUENCE [LARGE SCALE GENOMIC DNA]</scope>
    <source>
        <strain evidence="3">cv. Victoria</strain>
        <tissue evidence="2">Leaf</tissue>
    </source>
</reference>
<protein>
    <recommendedName>
        <fullName evidence="1">ABC1 atypical kinase-like domain-containing protein</fullName>
    </recommendedName>
</protein>
<dbReference type="PANTHER" id="PTHR43173:SF28">
    <property type="entry name" value="AARF DOMAIN CONTAINING KINASE 5"/>
    <property type="match status" value="1"/>
</dbReference>
<dbReference type="Pfam" id="PF03109">
    <property type="entry name" value="ABC1"/>
    <property type="match status" value="1"/>
</dbReference>
<dbReference type="AlphaFoldDB" id="A0A5J9SSE6"/>
<dbReference type="EMBL" id="RWGY01000378">
    <property type="protein sequence ID" value="TVU01847.1"/>
    <property type="molecule type" value="Genomic_DNA"/>
</dbReference>
<organism evidence="2 3">
    <name type="scientific">Eragrostis curvula</name>
    <name type="common">weeping love grass</name>
    <dbReference type="NCBI Taxonomy" id="38414"/>
    <lineage>
        <taxon>Eukaryota</taxon>
        <taxon>Viridiplantae</taxon>
        <taxon>Streptophyta</taxon>
        <taxon>Embryophyta</taxon>
        <taxon>Tracheophyta</taxon>
        <taxon>Spermatophyta</taxon>
        <taxon>Magnoliopsida</taxon>
        <taxon>Liliopsida</taxon>
        <taxon>Poales</taxon>
        <taxon>Poaceae</taxon>
        <taxon>PACMAD clade</taxon>
        <taxon>Chloridoideae</taxon>
        <taxon>Eragrostideae</taxon>
        <taxon>Eragrostidinae</taxon>
        <taxon>Eragrostis</taxon>
    </lineage>
</organism>
<proteinExistence type="predicted"/>
<name>A0A5J9SSE6_9POAL</name>
<evidence type="ECO:0000313" key="2">
    <source>
        <dbReference type="EMBL" id="TVU01847.1"/>
    </source>
</evidence>
<accession>A0A5J9SSE6</accession>
<evidence type="ECO:0000259" key="1">
    <source>
        <dbReference type="Pfam" id="PF03109"/>
    </source>
</evidence>
<dbReference type="InterPro" id="IPR011009">
    <property type="entry name" value="Kinase-like_dom_sf"/>
</dbReference>
<dbReference type="PANTHER" id="PTHR43173">
    <property type="entry name" value="ABC1 FAMILY PROTEIN"/>
    <property type="match status" value="1"/>
</dbReference>
<dbReference type="Gramene" id="TVU01847">
    <property type="protein sequence ID" value="TVU01847"/>
    <property type="gene ID" value="EJB05_52688"/>
</dbReference>
<feature type="non-terminal residue" evidence="2">
    <location>
        <position position="1"/>
    </location>
</feature>
<dbReference type="OrthoDB" id="427480at2759"/>
<dbReference type="Proteomes" id="UP000324897">
    <property type="component" value="Unassembled WGS sequence"/>
</dbReference>
<keyword evidence="3" id="KW-1185">Reference proteome</keyword>
<gene>
    <name evidence="2" type="ORF">EJB05_52688</name>
</gene>
<dbReference type="SUPFAM" id="SSF56112">
    <property type="entry name" value="Protein kinase-like (PK-like)"/>
    <property type="match status" value="1"/>
</dbReference>